<evidence type="ECO:0000313" key="10">
    <source>
        <dbReference type="EMBL" id="RKL68635.1"/>
    </source>
</evidence>
<accession>A0A3A9KLC4</accession>
<evidence type="ECO:0000256" key="5">
    <source>
        <dbReference type="ARBA" id="ARBA00022692"/>
    </source>
</evidence>
<feature type="transmembrane region" description="Helical" evidence="9">
    <location>
        <begin position="60"/>
        <end position="82"/>
    </location>
</feature>
<proteinExistence type="inferred from homology"/>
<evidence type="ECO:0000256" key="4">
    <source>
        <dbReference type="ARBA" id="ARBA00022475"/>
    </source>
</evidence>
<dbReference type="RefSeq" id="WP_110936725.1">
    <property type="nucleotide sequence ID" value="NZ_KZ614146.1"/>
</dbReference>
<dbReference type="Pfam" id="PF04066">
    <property type="entry name" value="MrpF_PhaF"/>
    <property type="match status" value="1"/>
</dbReference>
<dbReference type="PIRSF" id="PIRSF028784">
    <property type="entry name" value="MrpF"/>
    <property type="match status" value="1"/>
</dbReference>
<comment type="caution">
    <text evidence="10">The sequence shown here is derived from an EMBL/GenBank/DDBJ whole genome shotgun (WGS) entry which is preliminary data.</text>
</comment>
<reference evidence="10 11" key="1">
    <citation type="submission" date="2017-10" db="EMBL/GenBank/DDBJ databases">
        <title>Bacillus sp. nov., a halophilic bacterium isolated from a Keqin Lake.</title>
        <authorList>
            <person name="Wang H."/>
        </authorList>
    </citation>
    <scope>NUCLEOTIDE SEQUENCE [LARGE SCALE GENOMIC DNA]</scope>
    <source>
        <strain evidence="10 11">KCTC 13187</strain>
    </source>
</reference>
<dbReference type="AlphaFoldDB" id="A0A3A9KLC4"/>
<evidence type="ECO:0000256" key="6">
    <source>
        <dbReference type="ARBA" id="ARBA00022989"/>
    </source>
</evidence>
<dbReference type="GO" id="GO:0005886">
    <property type="term" value="C:plasma membrane"/>
    <property type="evidence" value="ECO:0007669"/>
    <property type="project" value="UniProtKB-SubCell"/>
</dbReference>
<dbReference type="NCBIfam" id="NF009248">
    <property type="entry name" value="PRK12600.1"/>
    <property type="match status" value="1"/>
</dbReference>
<sequence>MLYTVSHITLVLMSLSIAICLYRVFIGPTIADRIVALDTTGINLIGFIGIIMILQDTVAYSEAILVIAILAFIGTIAFSKFLEGGVVIDRNHH</sequence>
<protein>
    <submittedName>
        <fullName evidence="10">Na(+)/H(+) antiporter subunit F</fullName>
    </submittedName>
</protein>
<keyword evidence="11" id="KW-1185">Reference proteome</keyword>
<keyword evidence="8" id="KW-0050">Antiport</keyword>
<keyword evidence="4 8" id="KW-1003">Cell membrane</keyword>
<evidence type="ECO:0000256" key="2">
    <source>
        <dbReference type="ARBA" id="ARBA00009212"/>
    </source>
</evidence>
<dbReference type="EMBL" id="PDOE01000001">
    <property type="protein sequence ID" value="RKL68635.1"/>
    <property type="molecule type" value="Genomic_DNA"/>
</dbReference>
<evidence type="ECO:0000256" key="8">
    <source>
        <dbReference type="PIRNR" id="PIRNR028784"/>
    </source>
</evidence>
<keyword evidence="8" id="KW-0406">Ion transport</keyword>
<comment type="subcellular location">
    <subcellularLocation>
        <location evidence="1 8">Cell membrane</location>
        <topology evidence="1 8">Multi-pass membrane protein</topology>
    </subcellularLocation>
</comment>
<dbReference type="Proteomes" id="UP000281498">
    <property type="component" value="Unassembled WGS sequence"/>
</dbReference>
<keyword evidence="3 8" id="KW-0813">Transport</keyword>
<feature type="transmembrane region" description="Helical" evidence="9">
    <location>
        <begin position="6"/>
        <end position="25"/>
    </location>
</feature>
<dbReference type="OrthoDB" id="9799958at2"/>
<dbReference type="GO" id="GO:0015385">
    <property type="term" value="F:sodium:proton antiporter activity"/>
    <property type="evidence" value="ECO:0007669"/>
    <property type="project" value="TreeGrafter"/>
</dbReference>
<name>A0A3A9KLC4_9BACI</name>
<evidence type="ECO:0000256" key="9">
    <source>
        <dbReference type="SAM" id="Phobius"/>
    </source>
</evidence>
<dbReference type="PANTHER" id="PTHR34702:SF1">
    <property type="entry name" value="NA(+)_H(+) ANTIPORTER SUBUNIT F"/>
    <property type="match status" value="1"/>
</dbReference>
<dbReference type="InterPro" id="IPR007208">
    <property type="entry name" value="MrpF/PhaF-like"/>
</dbReference>
<keyword evidence="6 9" id="KW-1133">Transmembrane helix</keyword>
<organism evidence="10 11">
    <name type="scientific">Salipaludibacillus neizhouensis</name>
    <dbReference type="NCBI Taxonomy" id="885475"/>
    <lineage>
        <taxon>Bacteria</taxon>
        <taxon>Bacillati</taxon>
        <taxon>Bacillota</taxon>
        <taxon>Bacilli</taxon>
        <taxon>Bacillales</taxon>
        <taxon>Bacillaceae</taxon>
    </lineage>
</organism>
<dbReference type="PANTHER" id="PTHR34702">
    <property type="entry name" value="NA(+)/H(+) ANTIPORTER SUBUNIT F1"/>
    <property type="match status" value="1"/>
</dbReference>
<keyword evidence="7 8" id="KW-0472">Membrane</keyword>
<evidence type="ECO:0000256" key="7">
    <source>
        <dbReference type="ARBA" id="ARBA00023136"/>
    </source>
</evidence>
<feature type="transmembrane region" description="Helical" evidence="9">
    <location>
        <begin position="34"/>
        <end position="54"/>
    </location>
</feature>
<comment type="similarity">
    <text evidence="2 8">Belongs to the CPA3 antiporters (TC 2.A.63) subunit F family.</text>
</comment>
<keyword evidence="5 9" id="KW-0812">Transmembrane</keyword>
<evidence type="ECO:0000256" key="3">
    <source>
        <dbReference type="ARBA" id="ARBA00022448"/>
    </source>
</evidence>
<evidence type="ECO:0000256" key="1">
    <source>
        <dbReference type="ARBA" id="ARBA00004651"/>
    </source>
</evidence>
<evidence type="ECO:0000313" key="11">
    <source>
        <dbReference type="Proteomes" id="UP000281498"/>
    </source>
</evidence>
<gene>
    <name evidence="10" type="ORF">CR203_00860</name>
</gene>